<comment type="caution">
    <text evidence="3">The sequence shown here is derived from an EMBL/GenBank/DDBJ whole genome shotgun (WGS) entry which is preliminary data.</text>
</comment>
<name>A0A433Q5P7_9FUNG</name>
<dbReference type="AlphaFoldDB" id="A0A433Q5P7"/>
<proteinExistence type="predicted"/>
<accession>A0A433Q5P7</accession>
<reference evidence="3 4" key="1">
    <citation type="journal article" date="2018" name="New Phytol.">
        <title>Phylogenomics of Endogonaceae and evolution of mycorrhizas within Mucoromycota.</title>
        <authorList>
            <person name="Chang Y."/>
            <person name="Desiro A."/>
            <person name="Na H."/>
            <person name="Sandor L."/>
            <person name="Lipzen A."/>
            <person name="Clum A."/>
            <person name="Barry K."/>
            <person name="Grigoriev I.V."/>
            <person name="Martin F.M."/>
            <person name="Stajich J.E."/>
            <person name="Smith M.E."/>
            <person name="Bonito G."/>
            <person name="Spatafora J.W."/>
        </authorList>
    </citation>
    <scope>NUCLEOTIDE SEQUENCE [LARGE SCALE GENOMIC DNA]</scope>
    <source>
        <strain evidence="3 4">AD002</strain>
    </source>
</reference>
<feature type="transmembrane region" description="Helical" evidence="2">
    <location>
        <begin position="107"/>
        <end position="131"/>
    </location>
</feature>
<evidence type="ECO:0000256" key="1">
    <source>
        <dbReference type="SAM" id="MobiDB-lite"/>
    </source>
</evidence>
<protein>
    <submittedName>
        <fullName evidence="3">Uncharacterized protein</fullName>
    </submittedName>
</protein>
<evidence type="ECO:0000256" key="2">
    <source>
        <dbReference type="SAM" id="Phobius"/>
    </source>
</evidence>
<evidence type="ECO:0000313" key="4">
    <source>
        <dbReference type="Proteomes" id="UP000274822"/>
    </source>
</evidence>
<keyword evidence="2" id="KW-1133">Transmembrane helix</keyword>
<dbReference type="EMBL" id="RBNJ01013940">
    <property type="protein sequence ID" value="RUS25098.1"/>
    <property type="molecule type" value="Genomic_DNA"/>
</dbReference>
<feature type="transmembrane region" description="Helical" evidence="2">
    <location>
        <begin position="183"/>
        <end position="207"/>
    </location>
</feature>
<dbReference type="Proteomes" id="UP000274822">
    <property type="component" value="Unassembled WGS sequence"/>
</dbReference>
<sequence length="458" mass="51402">MSTISGVVWTWSTVAICVAVTGIQLYQLTRYYTKLRTFCFICSLTTDVVAVLNASRVFDKFPDYLYQALFVLFSSAYILLFIIAFLDLGMQFYPDGRLWGHNRVWKLLAVLVLGGIYMTLSVGTAALFFVIRRVHETYYADFCVSYGLAVVTGVTGAHYAFAPLMGTRGKQLLTEVSREAYAVGFWYLATCYAITILYGLFYIVILAKGEDYFTLPSCHGADFIFRMTFSFNFSTTPPRTVITFIAEFKKSSPQIDHGTAATVGTVWTSSTSRAATAENDIDIERRIGDAEREPDDPLQSLRLALQQKLRIPETVREPMMMGPITKSAGHGKTNFMGAKSRKQSATPLQDVEDECEAEERLSEDPAILNDPDDPTKALRMALKQKMKGAEPARKMPVTQPPKCIHKHSSISGPIECNDDAVQRYLLPGCLVFAVDMWRYGTYGAWNRHVEYGKKNKMK</sequence>
<keyword evidence="2" id="KW-0472">Membrane</keyword>
<keyword evidence="4" id="KW-1185">Reference proteome</keyword>
<organism evidence="3 4">
    <name type="scientific">Jimgerdemannia flammicorona</name>
    <dbReference type="NCBI Taxonomy" id="994334"/>
    <lineage>
        <taxon>Eukaryota</taxon>
        <taxon>Fungi</taxon>
        <taxon>Fungi incertae sedis</taxon>
        <taxon>Mucoromycota</taxon>
        <taxon>Mucoromycotina</taxon>
        <taxon>Endogonomycetes</taxon>
        <taxon>Endogonales</taxon>
        <taxon>Endogonaceae</taxon>
        <taxon>Jimgerdemannia</taxon>
    </lineage>
</organism>
<evidence type="ECO:0000313" key="3">
    <source>
        <dbReference type="EMBL" id="RUS25098.1"/>
    </source>
</evidence>
<keyword evidence="2" id="KW-0812">Transmembrane</keyword>
<gene>
    <name evidence="3" type="ORF">BC938DRAFT_472626</name>
</gene>
<feature type="transmembrane region" description="Helical" evidence="2">
    <location>
        <begin position="64"/>
        <end position="86"/>
    </location>
</feature>
<feature type="transmembrane region" description="Helical" evidence="2">
    <location>
        <begin position="137"/>
        <end position="162"/>
    </location>
</feature>
<feature type="region of interest" description="Disordered" evidence="1">
    <location>
        <begin position="386"/>
        <end position="405"/>
    </location>
</feature>
<feature type="transmembrane region" description="Helical" evidence="2">
    <location>
        <begin position="6"/>
        <end position="26"/>
    </location>
</feature>